<feature type="transmembrane region" description="Helical" evidence="7">
    <location>
        <begin position="109"/>
        <end position="130"/>
    </location>
</feature>
<feature type="compositionally biased region" description="Low complexity" evidence="6">
    <location>
        <begin position="609"/>
        <end position="618"/>
    </location>
</feature>
<feature type="compositionally biased region" description="Basic and acidic residues" evidence="6">
    <location>
        <begin position="351"/>
        <end position="365"/>
    </location>
</feature>
<dbReference type="OrthoDB" id="5984008at2759"/>
<feature type="region of interest" description="Disordered" evidence="6">
    <location>
        <begin position="591"/>
        <end position="620"/>
    </location>
</feature>
<keyword evidence="9" id="KW-1185">Reference proteome</keyword>
<evidence type="ECO:0000256" key="5">
    <source>
        <dbReference type="ARBA" id="ARBA00023180"/>
    </source>
</evidence>
<keyword evidence="5" id="KW-0325">Glycoprotein</keyword>
<evidence type="ECO:0000256" key="2">
    <source>
        <dbReference type="ARBA" id="ARBA00022692"/>
    </source>
</evidence>
<dbReference type="KEGG" id="aplc:110973927"/>
<reference evidence="10" key="1">
    <citation type="submission" date="2025-08" db="UniProtKB">
        <authorList>
            <consortium name="RefSeq"/>
        </authorList>
    </citation>
    <scope>IDENTIFICATION</scope>
</reference>
<feature type="transmembrane region" description="Helical" evidence="7">
    <location>
        <begin position="74"/>
        <end position="97"/>
    </location>
</feature>
<protein>
    <submittedName>
        <fullName evidence="10">Uncharacterized protein LOC110973927</fullName>
    </submittedName>
</protein>
<feature type="transmembrane region" description="Helical" evidence="7">
    <location>
        <begin position="142"/>
        <end position="162"/>
    </location>
</feature>
<feature type="transmembrane region" description="Helical" evidence="7">
    <location>
        <begin position="265"/>
        <end position="287"/>
    </location>
</feature>
<evidence type="ECO:0000259" key="8">
    <source>
        <dbReference type="PROSITE" id="PS50259"/>
    </source>
</evidence>
<gene>
    <name evidence="10" type="primary">LOC110973927</name>
</gene>
<feature type="transmembrane region" description="Helical" evidence="7">
    <location>
        <begin position="183"/>
        <end position="205"/>
    </location>
</feature>
<dbReference type="InterPro" id="IPR000337">
    <property type="entry name" value="GPCR_3"/>
</dbReference>
<comment type="subcellular location">
    <subcellularLocation>
        <location evidence="1">Membrane</location>
        <topology evidence="1">Multi-pass membrane protein</topology>
    </subcellularLocation>
</comment>
<dbReference type="CDD" id="cd13953">
    <property type="entry name" value="7tm_classC_mGluR-like"/>
    <property type="match status" value="1"/>
</dbReference>
<dbReference type="GeneID" id="110973927"/>
<dbReference type="InterPro" id="IPR017978">
    <property type="entry name" value="GPCR_3_C"/>
</dbReference>
<evidence type="ECO:0000256" key="4">
    <source>
        <dbReference type="ARBA" id="ARBA00023136"/>
    </source>
</evidence>
<dbReference type="Pfam" id="PF00003">
    <property type="entry name" value="7tm_3"/>
    <property type="match status" value="1"/>
</dbReference>
<evidence type="ECO:0000256" key="3">
    <source>
        <dbReference type="ARBA" id="ARBA00022989"/>
    </source>
</evidence>
<evidence type="ECO:0000313" key="10">
    <source>
        <dbReference type="RefSeq" id="XP_022080842.1"/>
    </source>
</evidence>
<feature type="domain" description="G-protein coupled receptors family 3 profile" evidence="8">
    <location>
        <begin position="72"/>
        <end position="335"/>
    </location>
</feature>
<evidence type="ECO:0000313" key="9">
    <source>
        <dbReference type="Proteomes" id="UP000694845"/>
    </source>
</evidence>
<dbReference type="PROSITE" id="PS50259">
    <property type="entry name" value="G_PROTEIN_RECEP_F3_4"/>
    <property type="match status" value="1"/>
</dbReference>
<evidence type="ECO:0000256" key="1">
    <source>
        <dbReference type="ARBA" id="ARBA00004141"/>
    </source>
</evidence>
<dbReference type="GO" id="GO:0004930">
    <property type="term" value="F:G protein-coupled receptor activity"/>
    <property type="evidence" value="ECO:0007669"/>
    <property type="project" value="InterPro"/>
</dbReference>
<sequence length="814" mass="89260">MTSSDMERSMTTVTSSFVCSRYFASCQGSEGVNCSGSEDVDSSPCESEEWYNVTSCECQTFPREEFGLLDPAGIVFLTIAILSALLDLGVFVVFVRYRHTPIVKAANRELSFLLLFVLMISFSFPVLHVGPVELWRCVLTTFQSPIITCVYAIFLVKTHRVLSIFEARLPKVVHRKWILGRSLQVVSVIVLTLVHAMISIVYVIIFPPGVQYTHDPALMVTYTECKSDGLINITNSVYPMLLTILSLCFAFKARRLPENYGESRHILATMTVCLLVVFTCFGVSQSLQSVTKIIVTNISLSFTPLAQLVLLFFPKVYIVLVRPERNTVQELRRMTLAHMQRQSEFSPTEGGGREGEGKGQSRNERPLKSLRSLGGKIHGAPFVSDTFQNGSAARAAGKARKKSVHILEDGTRGTENGLVRREAGEPHRGFSRSGEVTDVTAVANASVAAEGIGDANIPHRHRLRDGMRRQSSGLFVIHFIEETKENDSDNGPANCPVKFSLRETDSTGPGQGEGDMFVVSMLGQTLTLTVEDHKPGVPEILGGVYVGSKTGPSAGGTTKGSKEQSKQTPLLSKTIKGKSTEEINVLCQSSGNDVQLTKEDRKERDKLTNSPSPENSGNENKEHVLAIHSTMMCASKTETETATQALNKTQENSDLDSHADGIFDDTIQTKLTPVQVPSLQRNTSNSILQPGYEDKNSLAENTEKVTLVLSEDVSSRSCLDKGKEQETVLTEAEVPGKYHSLSAEVNSQNTAGEDAVSVSSLSSNSTFCETAADDKKKLLGENSRKMTEEFTKKVPWDESNQVDMNDICIQMGYV</sequence>
<name>A0A8B7XL07_ACAPL</name>
<dbReference type="PANTHER" id="PTHR24061:SF422">
    <property type="entry name" value="G-PROTEIN COUPLED RECEPTORS FAMILY 3 PROFILE DOMAIN-CONTAINING PROTEIN"/>
    <property type="match status" value="1"/>
</dbReference>
<dbReference type="AlphaFoldDB" id="A0A8B7XL07"/>
<feature type="region of interest" description="Disordered" evidence="6">
    <location>
        <begin position="339"/>
        <end position="365"/>
    </location>
</feature>
<evidence type="ECO:0000256" key="6">
    <source>
        <dbReference type="SAM" id="MobiDB-lite"/>
    </source>
</evidence>
<keyword evidence="2 7" id="KW-0812">Transmembrane</keyword>
<proteinExistence type="predicted"/>
<organism evidence="9 10">
    <name type="scientific">Acanthaster planci</name>
    <name type="common">Crown-of-thorns starfish</name>
    <dbReference type="NCBI Taxonomy" id="133434"/>
    <lineage>
        <taxon>Eukaryota</taxon>
        <taxon>Metazoa</taxon>
        <taxon>Echinodermata</taxon>
        <taxon>Eleutherozoa</taxon>
        <taxon>Asterozoa</taxon>
        <taxon>Asteroidea</taxon>
        <taxon>Valvatacea</taxon>
        <taxon>Valvatida</taxon>
        <taxon>Acanthasteridae</taxon>
        <taxon>Acanthaster</taxon>
    </lineage>
</organism>
<dbReference type="PRINTS" id="PR00248">
    <property type="entry name" value="GPCRMGR"/>
</dbReference>
<keyword evidence="4 7" id="KW-0472">Membrane</keyword>
<dbReference type="SUPFAM" id="SSF81321">
    <property type="entry name" value="Family A G protein-coupled receptor-like"/>
    <property type="match status" value="1"/>
</dbReference>
<accession>A0A8B7XL07</accession>
<dbReference type="RefSeq" id="XP_022080842.1">
    <property type="nucleotide sequence ID" value="XM_022225150.1"/>
</dbReference>
<dbReference type="PANTHER" id="PTHR24061">
    <property type="entry name" value="CALCIUM-SENSING RECEPTOR-RELATED"/>
    <property type="match status" value="1"/>
</dbReference>
<feature type="transmembrane region" description="Helical" evidence="7">
    <location>
        <begin position="236"/>
        <end position="253"/>
    </location>
</feature>
<evidence type="ECO:0000256" key="7">
    <source>
        <dbReference type="SAM" id="Phobius"/>
    </source>
</evidence>
<dbReference type="Proteomes" id="UP000694845">
    <property type="component" value="Unplaced"/>
</dbReference>
<dbReference type="GO" id="GO:0005886">
    <property type="term" value="C:plasma membrane"/>
    <property type="evidence" value="ECO:0007669"/>
    <property type="project" value="TreeGrafter"/>
</dbReference>
<keyword evidence="3 7" id="KW-1133">Transmembrane helix</keyword>
<feature type="compositionally biased region" description="Basic and acidic residues" evidence="6">
    <location>
        <begin position="596"/>
        <end position="607"/>
    </location>
</feature>
<feature type="region of interest" description="Disordered" evidence="6">
    <location>
        <begin position="548"/>
        <end position="575"/>
    </location>
</feature>
<dbReference type="InterPro" id="IPR000068">
    <property type="entry name" value="GPCR_3_Ca_sens_rcpt-rel"/>
</dbReference>